<evidence type="ECO:0000313" key="2">
    <source>
        <dbReference type="Proteomes" id="UP001159363"/>
    </source>
</evidence>
<evidence type="ECO:0000313" key="1">
    <source>
        <dbReference type="EMBL" id="KAJ8887854.1"/>
    </source>
</evidence>
<keyword evidence="2" id="KW-1185">Reference proteome</keyword>
<reference evidence="1 2" key="1">
    <citation type="submission" date="2023-02" db="EMBL/GenBank/DDBJ databases">
        <title>LHISI_Scaffold_Assembly.</title>
        <authorList>
            <person name="Stuart O.P."/>
            <person name="Cleave R."/>
            <person name="Magrath M.J.L."/>
            <person name="Mikheyev A.S."/>
        </authorList>
    </citation>
    <scope>NUCLEOTIDE SEQUENCE [LARGE SCALE GENOMIC DNA]</scope>
    <source>
        <strain evidence="1">Daus_M_001</strain>
        <tissue evidence="1">Leg muscle</tissue>
    </source>
</reference>
<proteinExistence type="predicted"/>
<comment type="caution">
    <text evidence="1">The sequence shown here is derived from an EMBL/GenBank/DDBJ whole genome shotgun (WGS) entry which is preliminary data.</text>
</comment>
<organism evidence="1 2">
    <name type="scientific">Dryococelus australis</name>
    <dbReference type="NCBI Taxonomy" id="614101"/>
    <lineage>
        <taxon>Eukaryota</taxon>
        <taxon>Metazoa</taxon>
        <taxon>Ecdysozoa</taxon>
        <taxon>Arthropoda</taxon>
        <taxon>Hexapoda</taxon>
        <taxon>Insecta</taxon>
        <taxon>Pterygota</taxon>
        <taxon>Neoptera</taxon>
        <taxon>Polyneoptera</taxon>
        <taxon>Phasmatodea</taxon>
        <taxon>Verophasmatodea</taxon>
        <taxon>Anareolatae</taxon>
        <taxon>Phasmatidae</taxon>
        <taxon>Eurycanthinae</taxon>
        <taxon>Dryococelus</taxon>
    </lineage>
</organism>
<gene>
    <name evidence="1" type="ORF">PR048_014072</name>
</gene>
<protein>
    <submittedName>
        <fullName evidence="1">Uncharacterized protein</fullName>
    </submittedName>
</protein>
<accession>A0ABQ9HTZ7</accession>
<dbReference type="Proteomes" id="UP001159363">
    <property type="component" value="Chromosome X"/>
</dbReference>
<sequence>MREFRPYVTHHAKNKEASSTTKVRVVFNGSAITSTGRHCGYNSKLLNHACFYCKHLKDVPPNSDPPILLQVPVYIMAPLYIRTCIHHLSTITNGLTSRPYRSLRTLQQLALDEAAQVLLRDVFLLGLSVEETLQLKLELVSLLEHRGFKPRKWS</sequence>
<name>A0ABQ9HTZ7_9NEOP</name>
<dbReference type="EMBL" id="JARBHB010000004">
    <property type="protein sequence ID" value="KAJ8887854.1"/>
    <property type="molecule type" value="Genomic_DNA"/>
</dbReference>